<feature type="domain" description="MsrB" evidence="5">
    <location>
        <begin position="70"/>
        <end position="193"/>
    </location>
</feature>
<dbReference type="Pfam" id="PF01641">
    <property type="entry name" value="SelR"/>
    <property type="match status" value="1"/>
</dbReference>
<feature type="active site" description="Nucleophile" evidence="3">
    <location>
        <position position="182"/>
    </location>
</feature>
<dbReference type="EC" id="1.8.4.12" evidence="3"/>
<dbReference type="GO" id="GO:0033743">
    <property type="term" value="F:peptide-methionine (R)-S-oxide reductase activity"/>
    <property type="evidence" value="ECO:0007669"/>
    <property type="project" value="UniProtKB-UniRule"/>
</dbReference>
<sequence>MYSQPPEKYQQQIFGLRCCAMSVTVGLWLTLSGGGLASQAACSTHASFPQTQQQQQQNPKKPMSYKKPSDAALKQQLTPLQYAVTQHSETERPFKNEYWDEFREGIYVDVTTGEPLFVSTDKFESGCGWPSFSKPIAAQLIQENKDQSHGMVRTEVRSRTGNAHLGHVFDDGPTDKGGLRYCINSASLRFVPKQDMTKEGYGQYLDLLNKK</sequence>
<dbReference type="GO" id="GO:0030091">
    <property type="term" value="P:protein repair"/>
    <property type="evidence" value="ECO:0007669"/>
    <property type="project" value="InterPro"/>
</dbReference>
<dbReference type="InterPro" id="IPR028427">
    <property type="entry name" value="Met_Sox_Rdtase_MsrB"/>
</dbReference>
<dbReference type="GO" id="GO:0005737">
    <property type="term" value="C:cytoplasm"/>
    <property type="evidence" value="ECO:0007669"/>
    <property type="project" value="TreeGrafter"/>
</dbReference>
<evidence type="ECO:0000313" key="6">
    <source>
        <dbReference type="EMBL" id="SFC84556.1"/>
    </source>
</evidence>
<protein>
    <recommendedName>
        <fullName evidence="3">Peptide methionine sulfoxide reductase MsrB</fullName>
        <ecNumber evidence="3">1.8.4.12</ecNumber>
    </recommendedName>
    <alternativeName>
        <fullName evidence="3">Peptide-methionine (R)-S-oxide reductase</fullName>
    </alternativeName>
</protein>
<evidence type="ECO:0000256" key="3">
    <source>
        <dbReference type="HAMAP-Rule" id="MF_01400"/>
    </source>
</evidence>
<evidence type="ECO:0000256" key="1">
    <source>
        <dbReference type="ARBA" id="ARBA00023002"/>
    </source>
</evidence>
<feature type="region of interest" description="Disordered" evidence="4">
    <location>
        <begin position="48"/>
        <end position="69"/>
    </location>
</feature>
<dbReference type="InterPro" id="IPR011057">
    <property type="entry name" value="Mss4-like_sf"/>
</dbReference>
<proteinExistence type="inferred from homology"/>
<dbReference type="HAMAP" id="MF_01400">
    <property type="entry name" value="MsrB"/>
    <property type="match status" value="1"/>
</dbReference>
<evidence type="ECO:0000313" key="7">
    <source>
        <dbReference type="Proteomes" id="UP000199514"/>
    </source>
</evidence>
<dbReference type="FunFam" id="2.170.150.20:FF:000003">
    <property type="entry name" value="Peptide methionine sulfoxide reductase MsrB"/>
    <property type="match status" value="1"/>
</dbReference>
<dbReference type="Gene3D" id="2.170.150.20">
    <property type="entry name" value="Peptide methionine sulfoxide reductase"/>
    <property type="match status" value="1"/>
</dbReference>
<evidence type="ECO:0000256" key="4">
    <source>
        <dbReference type="SAM" id="MobiDB-lite"/>
    </source>
</evidence>
<dbReference type="NCBIfam" id="TIGR00357">
    <property type="entry name" value="peptide-methionine (R)-S-oxide reductase MsrB"/>
    <property type="match status" value="1"/>
</dbReference>
<name>A0A1I1MHF9_9BACT</name>
<dbReference type="STRING" id="927664.SAMN05421780_110184"/>
<dbReference type="PANTHER" id="PTHR10173">
    <property type="entry name" value="METHIONINE SULFOXIDE REDUCTASE"/>
    <property type="match status" value="1"/>
</dbReference>
<dbReference type="AlphaFoldDB" id="A0A1I1MHF9"/>
<accession>A0A1I1MHF9</accession>
<comment type="caution">
    <text evidence="3">Lacks conserved residue(s) required for the propagation of feature annotation.</text>
</comment>
<keyword evidence="1 3" id="KW-0560">Oxidoreductase</keyword>
<dbReference type="GO" id="GO:0006979">
    <property type="term" value="P:response to oxidative stress"/>
    <property type="evidence" value="ECO:0007669"/>
    <property type="project" value="InterPro"/>
</dbReference>
<reference evidence="6 7" key="1">
    <citation type="submission" date="2016-10" db="EMBL/GenBank/DDBJ databases">
        <authorList>
            <person name="de Groot N.N."/>
        </authorList>
    </citation>
    <scope>NUCLEOTIDE SEQUENCE [LARGE SCALE GENOMIC DNA]</scope>
    <source>
        <strain evidence="6 7">DSM 6793</strain>
    </source>
</reference>
<dbReference type="PROSITE" id="PS51790">
    <property type="entry name" value="MSRB"/>
    <property type="match status" value="1"/>
</dbReference>
<comment type="similarity">
    <text evidence="3">Belongs to the MsrB Met sulfoxide reductase family.</text>
</comment>
<comment type="catalytic activity">
    <reaction evidence="2 3">
        <text>L-methionyl-[protein] + [thioredoxin]-disulfide + H2O = L-methionyl-(R)-S-oxide-[protein] + [thioredoxin]-dithiol</text>
        <dbReference type="Rhea" id="RHEA:24164"/>
        <dbReference type="Rhea" id="RHEA-COMP:10698"/>
        <dbReference type="Rhea" id="RHEA-COMP:10700"/>
        <dbReference type="Rhea" id="RHEA-COMP:12313"/>
        <dbReference type="Rhea" id="RHEA-COMP:12314"/>
        <dbReference type="ChEBI" id="CHEBI:15377"/>
        <dbReference type="ChEBI" id="CHEBI:16044"/>
        <dbReference type="ChEBI" id="CHEBI:29950"/>
        <dbReference type="ChEBI" id="CHEBI:45764"/>
        <dbReference type="ChEBI" id="CHEBI:50058"/>
        <dbReference type="EC" id="1.8.4.12"/>
    </reaction>
</comment>
<dbReference type="EMBL" id="FOLE01000010">
    <property type="protein sequence ID" value="SFC84556.1"/>
    <property type="molecule type" value="Genomic_DNA"/>
</dbReference>
<dbReference type="Proteomes" id="UP000199514">
    <property type="component" value="Unassembled WGS sequence"/>
</dbReference>
<evidence type="ECO:0000259" key="5">
    <source>
        <dbReference type="PROSITE" id="PS51790"/>
    </source>
</evidence>
<dbReference type="InterPro" id="IPR002579">
    <property type="entry name" value="Met_Sox_Rdtase_MsrB_dom"/>
</dbReference>
<evidence type="ECO:0000256" key="2">
    <source>
        <dbReference type="ARBA" id="ARBA00048488"/>
    </source>
</evidence>
<organism evidence="6 7">
    <name type="scientific">Flexibacter flexilis DSM 6793</name>
    <dbReference type="NCBI Taxonomy" id="927664"/>
    <lineage>
        <taxon>Bacteria</taxon>
        <taxon>Pseudomonadati</taxon>
        <taxon>Bacteroidota</taxon>
        <taxon>Cytophagia</taxon>
        <taxon>Cytophagales</taxon>
        <taxon>Flexibacteraceae</taxon>
        <taxon>Flexibacter</taxon>
    </lineage>
</organism>
<gene>
    <name evidence="3" type="primary">msrB</name>
    <name evidence="6" type="ORF">SAMN05421780_110184</name>
</gene>
<keyword evidence="7" id="KW-1185">Reference proteome</keyword>
<dbReference type="SUPFAM" id="SSF51316">
    <property type="entry name" value="Mss4-like"/>
    <property type="match status" value="1"/>
</dbReference>
<dbReference type="PANTHER" id="PTHR10173:SF59">
    <property type="entry name" value="PEPTIDE METHIONINE SULFOXIDE REDUCTASE MSRA_MSRB"/>
    <property type="match status" value="1"/>
</dbReference>